<evidence type="ECO:0000313" key="9">
    <source>
        <dbReference type="Proteomes" id="UP000006765"/>
    </source>
</evidence>
<comment type="function">
    <text evidence="1">Involved in DNA recombination.</text>
</comment>
<sequence>MPLLSPDIVTFAVIALALLALLLGVMWLRANAASVRLRTERDGLARDHHRERDAAAQARARLEGAEADCKAADAARTDALQQVSRLTERIASLEPAVQVMERERDTARSERDGLRDRHSALEVRHKALEVDADGRLASARREVETLTALRETMARQFSDLAGQVLKQTGAELSQSHQSKLAELLTPFREHVGRFETELRKVHGEADKERARLGEQIRHLTQRSEAISTEAVNLTRALKGDKQRQGAWGELILERILEESGLERGTHYLVQEHRRDEEGVAWRPDVVVRMPGDKNLVIDSKVSLVSYEAAIAAETEAERERHMKAHIAAVRRHVDLLSAKGYQTLDSGSVDYVLMFMPIEGAFAEAWRQEGDLASYAISRRVGIATPTTLMVTLRTVDHVWTVDRREHNAEAIADRAGKLYDKLVSFVQSMESVGKSLDSAKAQYDKALGQLTRGSGNAIGQVEKLKAMGARTSKTMTVAHDTDDAEDAPRGKLQAL</sequence>
<protein>
    <recommendedName>
        <fullName evidence="3">DNA recombination protein RmuC homolog</fullName>
    </recommendedName>
</protein>
<dbReference type="Pfam" id="PF02646">
    <property type="entry name" value="RmuC"/>
    <property type="match status" value="1"/>
</dbReference>
<dbReference type="OrthoDB" id="370725at2"/>
<evidence type="ECO:0000256" key="3">
    <source>
        <dbReference type="ARBA" id="ARBA00021840"/>
    </source>
</evidence>
<evidence type="ECO:0000256" key="1">
    <source>
        <dbReference type="ARBA" id="ARBA00003416"/>
    </source>
</evidence>
<proteinExistence type="inferred from homology"/>
<dbReference type="Proteomes" id="UP000006765">
    <property type="component" value="Unassembled WGS sequence"/>
</dbReference>
<evidence type="ECO:0000313" key="8">
    <source>
        <dbReference type="EMBL" id="EKE45839.1"/>
    </source>
</evidence>
<dbReference type="EMBL" id="AMGO01000001">
    <property type="protein sequence ID" value="EKE45839.1"/>
    <property type="molecule type" value="Genomic_DNA"/>
</dbReference>
<evidence type="ECO:0000256" key="5">
    <source>
        <dbReference type="ARBA" id="ARBA00023172"/>
    </source>
</evidence>
<comment type="similarity">
    <text evidence="2">Belongs to the RmuC family.</text>
</comment>
<dbReference type="PATRIC" id="fig|1231392.3.peg.66"/>
<name>K2HT86_9RHOB</name>
<dbReference type="AlphaFoldDB" id="K2HT86"/>
<evidence type="ECO:0000256" key="7">
    <source>
        <dbReference type="SAM" id="MobiDB-lite"/>
    </source>
</evidence>
<evidence type="ECO:0000256" key="6">
    <source>
        <dbReference type="SAM" id="Coils"/>
    </source>
</evidence>
<evidence type="ECO:0000256" key="2">
    <source>
        <dbReference type="ARBA" id="ARBA00009840"/>
    </source>
</evidence>
<keyword evidence="5" id="KW-0233">DNA recombination</keyword>
<dbReference type="GO" id="GO:0006310">
    <property type="term" value="P:DNA recombination"/>
    <property type="evidence" value="ECO:0007669"/>
    <property type="project" value="UniProtKB-KW"/>
</dbReference>
<accession>K2HT86</accession>
<comment type="caution">
    <text evidence="8">The sequence shown here is derived from an EMBL/GenBank/DDBJ whole genome shotgun (WGS) entry which is preliminary data.</text>
</comment>
<keyword evidence="4 6" id="KW-0175">Coiled coil</keyword>
<feature type="coiled-coil region" evidence="6">
    <location>
        <begin position="48"/>
        <end position="156"/>
    </location>
</feature>
<keyword evidence="9" id="KW-1185">Reference proteome</keyword>
<evidence type="ECO:0000256" key="4">
    <source>
        <dbReference type="ARBA" id="ARBA00023054"/>
    </source>
</evidence>
<organism evidence="8 9">
    <name type="scientific">Oceaniovalibus guishaninsula JLT2003</name>
    <dbReference type="NCBI Taxonomy" id="1231392"/>
    <lineage>
        <taxon>Bacteria</taxon>
        <taxon>Pseudomonadati</taxon>
        <taxon>Pseudomonadota</taxon>
        <taxon>Alphaproteobacteria</taxon>
        <taxon>Rhodobacterales</taxon>
        <taxon>Roseobacteraceae</taxon>
        <taxon>Oceaniovalibus</taxon>
    </lineage>
</organism>
<dbReference type="PANTHER" id="PTHR30563">
    <property type="entry name" value="DNA RECOMBINATION PROTEIN RMUC"/>
    <property type="match status" value="1"/>
</dbReference>
<dbReference type="InterPro" id="IPR003798">
    <property type="entry name" value="DNA_recombination_RmuC"/>
</dbReference>
<dbReference type="STRING" id="1231392.OCGS_0065"/>
<reference evidence="8 9" key="1">
    <citation type="journal article" date="2012" name="J. Bacteriol.">
        <title>Draft Genome Sequence of Oceaniovalibus guishaninsula JLT2003T.</title>
        <authorList>
            <person name="Tang K."/>
            <person name="Liu K."/>
            <person name="Jiao N."/>
        </authorList>
    </citation>
    <scope>NUCLEOTIDE SEQUENCE [LARGE SCALE GENOMIC DNA]</scope>
    <source>
        <strain evidence="8 9">JLT2003</strain>
    </source>
</reference>
<feature type="region of interest" description="Disordered" evidence="7">
    <location>
        <begin position="476"/>
        <end position="496"/>
    </location>
</feature>
<dbReference type="eggNOG" id="COG1322">
    <property type="taxonomic scope" value="Bacteria"/>
</dbReference>
<gene>
    <name evidence="8" type="ORF">OCGS_0065</name>
</gene>
<dbReference type="PANTHER" id="PTHR30563:SF0">
    <property type="entry name" value="DNA RECOMBINATION PROTEIN RMUC"/>
    <property type="match status" value="1"/>
</dbReference>
<dbReference type="RefSeq" id="WP_007425218.1">
    <property type="nucleotide sequence ID" value="NZ_AMGO01000001.1"/>
</dbReference>